<dbReference type="Proteomes" id="UP001412239">
    <property type="component" value="Unassembled WGS sequence"/>
</dbReference>
<evidence type="ECO:0000256" key="1">
    <source>
        <dbReference type="SAM" id="MobiDB-lite"/>
    </source>
</evidence>
<dbReference type="EMBL" id="LN890963">
    <property type="protein sequence ID" value="CUS14002.1"/>
    <property type="molecule type" value="Genomic_DNA"/>
</dbReference>
<feature type="region of interest" description="Disordered" evidence="1">
    <location>
        <begin position="88"/>
        <end position="115"/>
    </location>
</feature>
<protein>
    <submittedName>
        <fullName evidence="2">Uncharacterized protein</fullName>
    </submittedName>
</protein>
<organism evidence="2 3">
    <name type="scientific">Tuber aestivum</name>
    <name type="common">summer truffle</name>
    <dbReference type="NCBI Taxonomy" id="59557"/>
    <lineage>
        <taxon>Eukaryota</taxon>
        <taxon>Fungi</taxon>
        <taxon>Dikarya</taxon>
        <taxon>Ascomycota</taxon>
        <taxon>Pezizomycotina</taxon>
        <taxon>Pezizomycetes</taxon>
        <taxon>Pezizales</taxon>
        <taxon>Tuberaceae</taxon>
        <taxon>Tuber</taxon>
    </lineage>
</organism>
<gene>
    <name evidence="2" type="ORF">GSTUAT00001894001</name>
</gene>
<keyword evidence="3" id="KW-1185">Reference proteome</keyword>
<dbReference type="AlphaFoldDB" id="A0A292Q2D5"/>
<evidence type="ECO:0000313" key="3">
    <source>
        <dbReference type="Proteomes" id="UP001412239"/>
    </source>
</evidence>
<name>A0A292Q2D5_9PEZI</name>
<sequence>MVSFHYGNSIRDSGAAFGNGAVTLHRLHSGHENLPLYLDSDGFYSVKGPALHMRHNGYHTAHLWDNQILTPGGQSPCIPSQLCQLPIDTPNELPPPPSSSSATISLPAPSPRSPNSIRAFSQRSYTCNEPGCTWKSPFRTKQGLSRHHQSKHIQKRLGCPIRGCGGVGNKGVKRRDNLRVGINMG</sequence>
<proteinExistence type="predicted"/>
<reference evidence="2" key="1">
    <citation type="submission" date="2015-10" db="EMBL/GenBank/DDBJ databases">
        <authorList>
            <person name="Regsiter A."/>
            <person name="william w."/>
        </authorList>
    </citation>
    <scope>NUCLEOTIDE SEQUENCE</scope>
    <source>
        <strain evidence="2">Montdore</strain>
    </source>
</reference>
<accession>A0A292Q2D5</accession>
<evidence type="ECO:0000313" key="2">
    <source>
        <dbReference type="EMBL" id="CUS14002.1"/>
    </source>
</evidence>